<dbReference type="GO" id="GO:0006402">
    <property type="term" value="P:mRNA catabolic process"/>
    <property type="evidence" value="ECO:0007669"/>
    <property type="project" value="UniProtKB-UniRule"/>
</dbReference>
<dbReference type="AlphaFoldDB" id="A0AAU9DM00"/>
<dbReference type="CDD" id="cd00077">
    <property type="entry name" value="HDc"/>
    <property type="match status" value="1"/>
</dbReference>
<dbReference type="PROSITE" id="PS50084">
    <property type="entry name" value="KH_TYPE_1"/>
    <property type="match status" value="1"/>
</dbReference>
<dbReference type="Pfam" id="PF01966">
    <property type="entry name" value="HD"/>
    <property type="match status" value="1"/>
</dbReference>
<keyword evidence="4 5" id="KW-0694">RNA-binding</keyword>
<dbReference type="FunFam" id="1.10.3210.10:FF:000013">
    <property type="entry name" value="Ribonuclease Y"/>
    <property type="match status" value="1"/>
</dbReference>
<dbReference type="SUPFAM" id="SSF54791">
    <property type="entry name" value="Eukaryotic type KH-domain (KH-domain type I)"/>
    <property type="match status" value="1"/>
</dbReference>
<dbReference type="InterPro" id="IPR036612">
    <property type="entry name" value="KH_dom_type_1_sf"/>
</dbReference>
<name>A0AAU9DM00_9FUSO</name>
<evidence type="ECO:0000256" key="4">
    <source>
        <dbReference type="ARBA" id="ARBA00022884"/>
    </source>
</evidence>
<dbReference type="GO" id="GO:0016787">
    <property type="term" value="F:hydrolase activity"/>
    <property type="evidence" value="ECO:0007669"/>
    <property type="project" value="UniProtKB-KW"/>
</dbReference>
<evidence type="ECO:0000259" key="8">
    <source>
        <dbReference type="PROSITE" id="PS51831"/>
    </source>
</evidence>
<dbReference type="NCBIfam" id="TIGR03319">
    <property type="entry name" value="RNase_Y"/>
    <property type="match status" value="1"/>
</dbReference>
<dbReference type="EMBL" id="AP027059">
    <property type="protein sequence ID" value="BDU51012.1"/>
    <property type="molecule type" value="Genomic_DNA"/>
</dbReference>
<dbReference type="NCBIfam" id="TIGR00277">
    <property type="entry name" value="HDIG"/>
    <property type="match status" value="1"/>
</dbReference>
<dbReference type="SUPFAM" id="SSF109604">
    <property type="entry name" value="HD-domain/PDEase-like"/>
    <property type="match status" value="1"/>
</dbReference>
<reference evidence="9 10" key="1">
    <citation type="submission" date="2022-11" db="EMBL/GenBank/DDBJ databases">
        <title>Haliovirga abyssi gen. nov., sp. nov., a mesophilic fermentative bacterium isolated from the Iheya North hydrothermal field and the proposal of Haliovirgaceae fam. nov.</title>
        <authorList>
            <person name="Miyazaki U."/>
            <person name="Tame A."/>
            <person name="Miyazaki J."/>
            <person name="Takai K."/>
            <person name="Sawayama S."/>
            <person name="Kitajima M."/>
            <person name="Okamoto A."/>
            <person name="Nakagawa S."/>
        </authorList>
    </citation>
    <scope>NUCLEOTIDE SEQUENCE [LARGE SCALE GENOMIC DNA]</scope>
    <source>
        <strain evidence="9 10">IC12</strain>
    </source>
</reference>
<evidence type="ECO:0000313" key="9">
    <source>
        <dbReference type="EMBL" id="BDU51012.1"/>
    </source>
</evidence>
<dbReference type="EC" id="3.1.-.-" evidence="5 6"/>
<keyword evidence="2 5" id="KW-0255">Endonuclease</keyword>
<dbReference type="PROSITE" id="PS51831">
    <property type="entry name" value="HD"/>
    <property type="match status" value="1"/>
</dbReference>
<feature type="domain" description="HD" evidence="8">
    <location>
        <begin position="332"/>
        <end position="425"/>
    </location>
</feature>
<accession>A0AAU9DM00</accession>
<dbReference type="InterPro" id="IPR022711">
    <property type="entry name" value="RNase_Y_N"/>
</dbReference>
<feature type="coiled-coil region" evidence="7">
    <location>
        <begin position="22"/>
        <end position="142"/>
    </location>
</feature>
<dbReference type="HAMAP" id="MF_00335">
    <property type="entry name" value="RNase_Y"/>
    <property type="match status" value="1"/>
</dbReference>
<evidence type="ECO:0000256" key="1">
    <source>
        <dbReference type="ARBA" id="ARBA00022722"/>
    </source>
</evidence>
<dbReference type="PANTHER" id="PTHR12826:SF15">
    <property type="entry name" value="RIBONUCLEASE Y"/>
    <property type="match status" value="1"/>
</dbReference>
<dbReference type="GO" id="GO:0005886">
    <property type="term" value="C:plasma membrane"/>
    <property type="evidence" value="ECO:0007669"/>
    <property type="project" value="UniProtKB-UniRule"/>
</dbReference>
<keyword evidence="3 5" id="KW-0378">Hydrolase</keyword>
<dbReference type="InterPro" id="IPR004088">
    <property type="entry name" value="KH_dom_type_1"/>
</dbReference>
<organism evidence="9 10">
    <name type="scientific">Haliovirga abyssi</name>
    <dbReference type="NCBI Taxonomy" id="2996794"/>
    <lineage>
        <taxon>Bacteria</taxon>
        <taxon>Fusobacteriati</taxon>
        <taxon>Fusobacteriota</taxon>
        <taxon>Fusobacteriia</taxon>
        <taxon>Fusobacteriales</taxon>
        <taxon>Haliovirgaceae</taxon>
        <taxon>Haliovirga</taxon>
    </lineage>
</organism>
<dbReference type="RefSeq" id="WP_307903858.1">
    <property type="nucleotide sequence ID" value="NZ_AP027059.1"/>
</dbReference>
<dbReference type="InterPro" id="IPR006675">
    <property type="entry name" value="HDIG_dom"/>
</dbReference>
<dbReference type="Gene3D" id="3.30.1370.10">
    <property type="entry name" value="K Homology domain, type 1"/>
    <property type="match status" value="1"/>
</dbReference>
<sequence length="516" mass="57538">MASVLAAGLGGVIGYLLRKKVVDAKLGELEEIEKEINSAKDKAKIIIEDSKKEAGTIKKEAIIKAKDESYKIKEEAEKEIKLANGELQIKERRLIKKEEQLDNKIAKIEEKEENIEKKKLTLIKKEEEIESLKVKEEEELERISGLTKDEAKDILLSELQNELDHESALAIKEYEKKIEFEKEKLSKKILSTAIGKAASDYVVETTVSVVQLPNDEMKGRIIGREGRNIRTIEALTGVDVIIDDTPEAVVLSSFDSVRREIAKIAMEKLVADGRIHPAKIEESIEKAKEEVGLAIIEAGEQAVLELGIHSVHPEVIKVLGRLRYRTSYGQNVLVHSIEVGHLAGTLASEIGADVELAKRAGLLHDIGKALDHDIEGSHALIGKDFLRKFKEKPQILNAVAAHHGEEEFESVEAVLVQAADAVSASRPGARRETLETYLKRLEGLEKIANSFEGVETTFAIQAGREIRIIVKPDEINDDRAIKLSRDVAKKIEENMQYPGQIKVMIVRETRSIEYAK</sequence>
<dbReference type="GO" id="GO:0004521">
    <property type="term" value="F:RNA endonuclease activity"/>
    <property type="evidence" value="ECO:0007669"/>
    <property type="project" value="UniProtKB-UniRule"/>
</dbReference>
<dbReference type="SMART" id="SM00322">
    <property type="entry name" value="KH"/>
    <property type="match status" value="1"/>
</dbReference>
<gene>
    <name evidence="5 9" type="primary">rny</name>
    <name evidence="9" type="ORF">HLVA_15810</name>
</gene>
<comment type="similarity">
    <text evidence="5">Belongs to the RNase Y family.</text>
</comment>
<dbReference type="Gene3D" id="1.10.3210.10">
    <property type="entry name" value="Hypothetical protein af1432"/>
    <property type="match status" value="1"/>
</dbReference>
<comment type="function">
    <text evidence="5">Endoribonuclease that initiates mRNA decay.</text>
</comment>
<evidence type="ECO:0000313" key="10">
    <source>
        <dbReference type="Proteomes" id="UP001321582"/>
    </source>
</evidence>
<dbReference type="GO" id="GO:0003723">
    <property type="term" value="F:RNA binding"/>
    <property type="evidence" value="ECO:0007669"/>
    <property type="project" value="UniProtKB-UniRule"/>
</dbReference>
<dbReference type="Pfam" id="PF00013">
    <property type="entry name" value="KH_1"/>
    <property type="match status" value="1"/>
</dbReference>
<dbReference type="InterPro" id="IPR003607">
    <property type="entry name" value="HD/PDEase_dom"/>
</dbReference>
<dbReference type="PANTHER" id="PTHR12826">
    <property type="entry name" value="RIBONUCLEASE Y"/>
    <property type="match status" value="1"/>
</dbReference>
<dbReference type="SMART" id="SM00471">
    <property type="entry name" value="HDc"/>
    <property type="match status" value="1"/>
</dbReference>
<evidence type="ECO:0000256" key="3">
    <source>
        <dbReference type="ARBA" id="ARBA00022801"/>
    </source>
</evidence>
<dbReference type="InterPro" id="IPR004087">
    <property type="entry name" value="KH_dom"/>
</dbReference>
<keyword evidence="10" id="KW-1185">Reference proteome</keyword>
<evidence type="ECO:0000256" key="2">
    <source>
        <dbReference type="ARBA" id="ARBA00022759"/>
    </source>
</evidence>
<dbReference type="InterPro" id="IPR006674">
    <property type="entry name" value="HD_domain"/>
</dbReference>
<dbReference type="CDD" id="cd22431">
    <property type="entry name" value="KH-I_RNaseY"/>
    <property type="match status" value="1"/>
</dbReference>
<dbReference type="Pfam" id="PF12072">
    <property type="entry name" value="RNase_Y_N"/>
    <property type="match status" value="1"/>
</dbReference>
<dbReference type="InterPro" id="IPR017705">
    <property type="entry name" value="Ribonuclease_Y"/>
</dbReference>
<protein>
    <recommendedName>
        <fullName evidence="5 6">Ribonuclease Y</fullName>
        <shortName evidence="5">RNase Y</shortName>
        <ecNumber evidence="5 6">3.1.-.-</ecNumber>
    </recommendedName>
</protein>
<dbReference type="KEGG" id="haby:HLVA_15810"/>
<evidence type="ECO:0000256" key="7">
    <source>
        <dbReference type="SAM" id="Coils"/>
    </source>
</evidence>
<evidence type="ECO:0000256" key="6">
    <source>
        <dbReference type="NCBIfam" id="TIGR03319"/>
    </source>
</evidence>
<keyword evidence="7" id="KW-0175">Coiled coil</keyword>
<proteinExistence type="inferred from homology"/>
<keyword evidence="1 5" id="KW-0540">Nuclease</keyword>
<dbReference type="Proteomes" id="UP001321582">
    <property type="component" value="Chromosome"/>
</dbReference>
<evidence type="ECO:0000256" key="5">
    <source>
        <dbReference type="HAMAP-Rule" id="MF_00335"/>
    </source>
</evidence>